<dbReference type="AlphaFoldDB" id="A0A4R8A4M7"/>
<keyword evidence="1" id="KW-1133">Transmembrane helix</keyword>
<dbReference type="InterPro" id="IPR001434">
    <property type="entry name" value="OmcB-like_DUF11"/>
</dbReference>
<feature type="domain" description="VWFA" evidence="2">
    <location>
        <begin position="215"/>
        <end position="389"/>
    </location>
</feature>
<dbReference type="EMBL" id="SODD01000005">
    <property type="protein sequence ID" value="TDW25285.1"/>
    <property type="molecule type" value="Genomic_DNA"/>
</dbReference>
<keyword evidence="1" id="KW-0472">Membrane</keyword>
<gene>
    <name evidence="3" type="ORF">EDD63_10514</name>
</gene>
<evidence type="ECO:0000313" key="4">
    <source>
        <dbReference type="Proteomes" id="UP000294743"/>
    </source>
</evidence>
<evidence type="ECO:0000259" key="2">
    <source>
        <dbReference type="PROSITE" id="PS50234"/>
    </source>
</evidence>
<dbReference type="RefSeq" id="WP_166667521.1">
    <property type="nucleotide sequence ID" value="NZ_SODD01000005.1"/>
</dbReference>
<feature type="transmembrane region" description="Helical" evidence="1">
    <location>
        <begin position="642"/>
        <end position="659"/>
    </location>
</feature>
<evidence type="ECO:0000313" key="3">
    <source>
        <dbReference type="EMBL" id="TDW25285.1"/>
    </source>
</evidence>
<keyword evidence="4" id="KW-1185">Reference proteome</keyword>
<dbReference type="InterPro" id="IPR036465">
    <property type="entry name" value="vWFA_dom_sf"/>
</dbReference>
<proteinExistence type="predicted"/>
<reference evidence="3 4" key="1">
    <citation type="submission" date="2019-03" db="EMBL/GenBank/DDBJ databases">
        <title>Genomic Encyclopedia of Type Strains, Phase IV (KMG-IV): sequencing the most valuable type-strain genomes for metagenomic binning, comparative biology and taxonomic classification.</title>
        <authorList>
            <person name="Goeker M."/>
        </authorList>
    </citation>
    <scope>NUCLEOTIDE SEQUENCE [LARGE SCALE GENOMIC DNA]</scope>
    <source>
        <strain evidence="3 4">DSM 28867</strain>
    </source>
</reference>
<comment type="caution">
    <text evidence="3">The sequence shown here is derived from an EMBL/GenBank/DDBJ whole genome shotgun (WGS) entry which is preliminary data.</text>
</comment>
<accession>A0A4R8A4M7</accession>
<evidence type="ECO:0000256" key="1">
    <source>
        <dbReference type="SAM" id="Phobius"/>
    </source>
</evidence>
<dbReference type="Gene3D" id="3.40.50.410">
    <property type="entry name" value="von Willebrand factor, type A domain"/>
    <property type="match status" value="1"/>
</dbReference>
<dbReference type="PROSITE" id="PS50234">
    <property type="entry name" value="VWFA"/>
    <property type="match status" value="1"/>
</dbReference>
<dbReference type="Pfam" id="PF00092">
    <property type="entry name" value="VWA"/>
    <property type="match status" value="1"/>
</dbReference>
<dbReference type="CDD" id="cd00198">
    <property type="entry name" value="vWFA"/>
    <property type="match status" value="1"/>
</dbReference>
<organism evidence="3 4">
    <name type="scientific">Breznakia blatticola</name>
    <dbReference type="NCBI Taxonomy" id="1754012"/>
    <lineage>
        <taxon>Bacteria</taxon>
        <taxon>Bacillati</taxon>
        <taxon>Bacillota</taxon>
        <taxon>Erysipelotrichia</taxon>
        <taxon>Erysipelotrichales</taxon>
        <taxon>Erysipelotrichaceae</taxon>
        <taxon>Breznakia</taxon>
    </lineage>
</organism>
<dbReference type="Pfam" id="PF01345">
    <property type="entry name" value="DUF11"/>
    <property type="match status" value="1"/>
</dbReference>
<name>A0A4R8A4M7_9FIRM</name>
<dbReference type="SUPFAM" id="SSF53300">
    <property type="entry name" value="vWA-like"/>
    <property type="match status" value="1"/>
</dbReference>
<dbReference type="Proteomes" id="UP000294743">
    <property type="component" value="Unassembled WGS sequence"/>
</dbReference>
<dbReference type="InterPro" id="IPR002035">
    <property type="entry name" value="VWF_A"/>
</dbReference>
<keyword evidence="1" id="KW-0812">Transmembrane</keyword>
<sequence>MIQIEHKFQTPNHYIETRRVNNQISQVSHISTYDYQNPIAIGSDVDYKRSINRGLSRLDEGEAIAKKYAVIASDEDGKNGIIKSIYDVVGKPVTYQQDVLFVLDSSSSMNMYAQQAYAAQTIHCLHDEHYYKIPARTFINTSNKDIYFQPNKFFGLLIWSNISQQQWENFTNTYNLKNTEVTQQMIEAWNPVVHHYKKEDTKYVHIKADAKQLKNHAFASPQSHVDGCTDRLSIAKSSIQSLTRSMLKASEGNQIGFVSFSGTHTDYTAFTNEYATIIEGIHNTKSDVEGNTDALFSYVEKIVNERKQQRESVPMKIILISDGASTHDQTSLPIINRIKMLDDVEIFATGIHVENDTVLRAFASDETHFMNATSENHFVEYFKSLTTELVTRPEVNLTFTLSEAFTIYCDITHPITIGDKQYTGIDQVPSSLLEISKDAKAYQWNIGAIGLDGQRLSFYTKMDEDIRYTTTGTHNYSTTDKAQLNYRELLASVDGIASGNQIMMPLYQLREVSVLNSQLETKKRIKKIDGNTITYQIDVYNNGSMDLRNIVLVEFLEDNITYVNDEKNTSEKRYVNFKIDELAAGKHAIITYEAIVDNDTLDISTQANIEIRSYEAHSKASRAKDVLMSQEYLYREHSSNTYMAEFCGFITVALGLLLLRLRKIRKRANTTKSS</sequence>
<protein>
    <submittedName>
        <fullName evidence="3">Putative repeat protein (TIGR01451 family)</fullName>
    </submittedName>
</protein>